<dbReference type="eggNOG" id="COG1474">
    <property type="taxonomic scope" value="Bacteria"/>
</dbReference>
<name>Q7MX37_PORGI</name>
<dbReference type="HOGENOM" id="CLU_525575_0_0_10"/>
<keyword evidence="3" id="KW-1185">Reference proteome</keyword>
<dbReference type="InterPro" id="IPR035897">
    <property type="entry name" value="Toll_tir_struct_dom_sf"/>
</dbReference>
<evidence type="ECO:0000313" key="3">
    <source>
        <dbReference type="Proteomes" id="UP000000588"/>
    </source>
</evidence>
<evidence type="ECO:0000313" key="2">
    <source>
        <dbReference type="EMBL" id="AAQ65588.1"/>
    </source>
</evidence>
<sequence>MDLAEVFVTEGFPHLTYVEPLNYYEILIDVKSKKKPVIIEGQTGTGKTSTILKILSDIKEEIHFEYLSARNIDETTKINQLINSNFEEGGNFVIDDFHRLVDHLKLRLSNIAKLAADNVANPKYPKLVIIGINQTGRELLKLSPDIAKRFGVHKIQPATEENVKSIIEMGEKLLNIKFLRHKPIYSESKGDYWLTQHICQTICTQNGVINTQEETKQIKLNIKEARRKIIGRLEYIYNDIVKEFCRGKRFRPSNDAYIKFLESVSKMDDFPIDLNELIGNVDDHHRIAISSIKGHRLDVLIKEKIDLRNNFYYSKDTKLFNIEDPALQYYIKHIDWNKLYKECGFKKNNGSYKYDIAISFAGEKRELAEEIADQLQRSDYEVFYDRLYEDNYLGMSLSDEFERIFTSESKFVVCLLDKNHKKKIWPTFERDCFLEKVQTNEVIPIFLDDTKFPGIPNDIACIRYEEKQEDKKRSERVQREIIERIISKVQ</sequence>
<dbReference type="Gene3D" id="3.40.50.300">
    <property type="entry name" value="P-loop containing nucleotide triphosphate hydrolases"/>
    <property type="match status" value="1"/>
</dbReference>
<protein>
    <recommendedName>
        <fullName evidence="1">TIR domain-containing protein</fullName>
    </recommendedName>
</protein>
<dbReference type="eggNOG" id="COG4916">
    <property type="taxonomic scope" value="Bacteria"/>
</dbReference>
<dbReference type="EMBL" id="AE015924">
    <property type="protein sequence ID" value="AAQ65588.1"/>
    <property type="molecule type" value="Genomic_DNA"/>
</dbReference>
<dbReference type="Gene3D" id="3.40.50.10140">
    <property type="entry name" value="Toll/interleukin-1 receptor homology (TIR) domain"/>
    <property type="match status" value="1"/>
</dbReference>
<dbReference type="InterPro" id="IPR027417">
    <property type="entry name" value="P-loop_NTPase"/>
</dbReference>
<accession>Q7MX37</accession>
<dbReference type="Pfam" id="PF13676">
    <property type="entry name" value="TIR_2"/>
    <property type="match status" value="1"/>
</dbReference>
<organism evidence="2 3">
    <name type="scientific">Porphyromonas gingivalis (strain ATCC BAA-308 / W83)</name>
    <dbReference type="NCBI Taxonomy" id="242619"/>
    <lineage>
        <taxon>Bacteria</taxon>
        <taxon>Pseudomonadati</taxon>
        <taxon>Bacteroidota</taxon>
        <taxon>Bacteroidia</taxon>
        <taxon>Bacteroidales</taxon>
        <taxon>Porphyromonadaceae</taxon>
        <taxon>Porphyromonas</taxon>
    </lineage>
</organism>
<dbReference type="PATRIC" id="fig|242619.8.peg.349"/>
<reference evidence="2 3" key="1">
    <citation type="journal article" date="2003" name="J. Bacteriol.">
        <title>Complete genome sequence of the oral pathogenic bacterium Porphyromonas gingivalis strain W83.</title>
        <authorList>
            <person name="Nelson K."/>
            <person name="Fleishmann R."/>
            <person name="DeBoy R."/>
            <person name="Paulsen I."/>
            <person name="Fouts D."/>
            <person name="Eisen J."/>
            <person name="Daugherty S."/>
            <person name="Dodson R."/>
            <person name="Durkin A."/>
            <person name="Gwinn M."/>
            <person name="Haft D."/>
            <person name="Kolonay J."/>
            <person name="Nelson W."/>
            <person name="White O."/>
            <person name="Mason T."/>
            <person name="Tallon L."/>
            <person name="Gray J."/>
            <person name="Granger D."/>
            <person name="Tettelin H."/>
            <person name="Dong H."/>
            <person name="Galvin J."/>
            <person name="Duncan M."/>
            <person name="Dewhirst F."/>
            <person name="Fraser C."/>
        </authorList>
    </citation>
    <scope>NUCLEOTIDE SEQUENCE [LARGE SCALE GENOMIC DNA]</scope>
    <source>
        <strain evidence="3">ATCC BAA-308 / W83</strain>
    </source>
</reference>
<dbReference type="KEGG" id="pgi:PG_0382"/>
<dbReference type="Proteomes" id="UP000000588">
    <property type="component" value="Chromosome"/>
</dbReference>
<dbReference type="STRING" id="242619.PG_0382"/>
<dbReference type="AlphaFoldDB" id="Q7MX37"/>
<dbReference type="InterPro" id="IPR000157">
    <property type="entry name" value="TIR_dom"/>
</dbReference>
<proteinExistence type="predicted"/>
<dbReference type="EnsemblBacteria" id="AAQ65588">
    <property type="protein sequence ID" value="AAQ65588"/>
    <property type="gene ID" value="PG_0382"/>
</dbReference>
<gene>
    <name evidence="2" type="ordered locus">PG_0382</name>
</gene>
<dbReference type="RefSeq" id="WP_005873810.1">
    <property type="nucleotide sequence ID" value="NC_002950.2"/>
</dbReference>
<dbReference type="SUPFAM" id="SSF52200">
    <property type="entry name" value="Toll/Interleukin receptor TIR domain"/>
    <property type="match status" value="1"/>
</dbReference>
<feature type="domain" description="TIR" evidence="1">
    <location>
        <begin position="356"/>
        <end position="470"/>
    </location>
</feature>
<dbReference type="SUPFAM" id="SSF52540">
    <property type="entry name" value="P-loop containing nucleoside triphosphate hydrolases"/>
    <property type="match status" value="1"/>
</dbReference>
<evidence type="ECO:0000259" key="1">
    <source>
        <dbReference type="Pfam" id="PF13676"/>
    </source>
</evidence>
<dbReference type="GO" id="GO:0007165">
    <property type="term" value="P:signal transduction"/>
    <property type="evidence" value="ECO:0007669"/>
    <property type="project" value="InterPro"/>
</dbReference>
<dbReference type="BioCyc" id="PGIN242619:G1G02-354-MONOMER"/>